<dbReference type="EMBL" id="VFPJ01000001">
    <property type="protein sequence ID" value="TQM39471.1"/>
    <property type="molecule type" value="Genomic_DNA"/>
</dbReference>
<reference evidence="1 2" key="1">
    <citation type="submission" date="2019-06" db="EMBL/GenBank/DDBJ databases">
        <title>Genomic Encyclopedia of Archaeal and Bacterial Type Strains, Phase II (KMG-II): from individual species to whole genera.</title>
        <authorList>
            <person name="Goeker M."/>
        </authorList>
    </citation>
    <scope>NUCLEOTIDE SEQUENCE [LARGE SCALE GENOMIC DNA]</scope>
    <source>
        <strain evidence="1 2">DSM 24789</strain>
    </source>
</reference>
<accession>A0A543G061</accession>
<dbReference type="RefSeq" id="WP_133063155.1">
    <property type="nucleotide sequence ID" value="NZ_VFPJ01000001.1"/>
</dbReference>
<organism evidence="1 2">
    <name type="scientific">Flavobacterium branchiophilum</name>
    <dbReference type="NCBI Taxonomy" id="55197"/>
    <lineage>
        <taxon>Bacteria</taxon>
        <taxon>Pseudomonadati</taxon>
        <taxon>Bacteroidota</taxon>
        <taxon>Flavobacteriia</taxon>
        <taxon>Flavobacteriales</taxon>
        <taxon>Flavobacteriaceae</taxon>
        <taxon>Flavobacterium</taxon>
    </lineage>
</organism>
<name>A0A543G061_9FLAO</name>
<proteinExistence type="predicted"/>
<evidence type="ECO:0000313" key="1">
    <source>
        <dbReference type="EMBL" id="TQM39471.1"/>
    </source>
</evidence>
<protein>
    <submittedName>
        <fullName evidence="1">Uncharacterized protein</fullName>
    </submittedName>
</protein>
<comment type="caution">
    <text evidence="1">The sequence shown here is derived from an EMBL/GenBank/DDBJ whole genome shotgun (WGS) entry which is preliminary data.</text>
</comment>
<sequence length="243" mass="26358">MNTIASSLYNGGTSVDANGVAIKGTGLNSLGDNFGDIGTIAFGTLSGGAGAALTGGNFWQGAVTGLVVSGLNHAMHSMGKNGDLKQWLKKAGVNYKDIPNMTSGQVLELIAKVPELAQFYSESGSFKVGVNKNVSYDLTSGSTKTRTGTMTFGTDAFKSMLTLGTSIIHETGHAWDLFSGNFSKFNSISDKDGFRTEVMEYRMYERELQYSLPAYNRSGLNYRNEFYMRISNRGYDPDSFLKW</sequence>
<dbReference type="Proteomes" id="UP000320773">
    <property type="component" value="Unassembled WGS sequence"/>
</dbReference>
<gene>
    <name evidence="1" type="ORF">BC670_0269</name>
</gene>
<evidence type="ECO:0000313" key="2">
    <source>
        <dbReference type="Proteomes" id="UP000320773"/>
    </source>
</evidence>
<dbReference type="AlphaFoldDB" id="A0A543G061"/>